<reference evidence="1" key="2">
    <citation type="journal article" date="2020" name="Microorganisms">
        <title>Osmotic Adaptation and Compatible Solute Biosynthesis of Phototrophic Bacteria as Revealed from Genome Analyses.</title>
        <authorList>
            <person name="Imhoff J.F."/>
            <person name="Rahn T."/>
            <person name="Kunzel S."/>
            <person name="Keller A."/>
            <person name="Neulinger S.C."/>
        </authorList>
    </citation>
    <scope>NUCLEOTIDE SEQUENCE</scope>
    <source>
        <strain evidence="1">LMG 28126</strain>
    </source>
</reference>
<dbReference type="AlphaFoldDB" id="A0A934WK99"/>
<comment type="caution">
    <text evidence="1">The sequence shown here is derived from an EMBL/GenBank/DDBJ whole genome shotgun (WGS) entry which is preliminary data.</text>
</comment>
<dbReference type="SUPFAM" id="SSF74653">
    <property type="entry name" value="TolA/TonB C-terminal domain"/>
    <property type="match status" value="1"/>
</dbReference>
<gene>
    <name evidence="1" type="ORF">CCR87_15140</name>
</gene>
<evidence type="ECO:0000313" key="2">
    <source>
        <dbReference type="Proteomes" id="UP000706333"/>
    </source>
</evidence>
<keyword evidence="2" id="KW-1185">Reference proteome</keyword>
<evidence type="ECO:0000313" key="1">
    <source>
        <dbReference type="EMBL" id="MBK5928649.1"/>
    </source>
</evidence>
<reference evidence="1" key="1">
    <citation type="submission" date="2017-05" db="EMBL/GenBank/DDBJ databases">
        <authorList>
            <person name="Imhoff J.F."/>
            <person name="Rahn T."/>
            <person name="Kuenzel S."/>
            <person name="Neulinger S.C."/>
        </authorList>
    </citation>
    <scope>NUCLEOTIDE SEQUENCE</scope>
    <source>
        <strain evidence="1">LMG 28126</strain>
    </source>
</reference>
<accession>A0A934WK99</accession>
<protein>
    <submittedName>
        <fullName evidence="1">Energy transducer TonB</fullName>
    </submittedName>
</protein>
<feature type="non-terminal residue" evidence="1">
    <location>
        <position position="1"/>
    </location>
</feature>
<organism evidence="1 2">
    <name type="scientific">Rhodobaculum claviforme</name>
    <dbReference type="NCBI Taxonomy" id="1549854"/>
    <lineage>
        <taxon>Bacteria</taxon>
        <taxon>Pseudomonadati</taxon>
        <taxon>Pseudomonadota</taxon>
        <taxon>Alphaproteobacteria</taxon>
        <taxon>Rhodobacterales</taxon>
        <taxon>Paracoccaceae</taxon>
        <taxon>Rhodobaculum</taxon>
    </lineage>
</organism>
<dbReference type="Proteomes" id="UP000706333">
    <property type="component" value="Unassembled WGS sequence"/>
</dbReference>
<dbReference type="EMBL" id="NHSD01000317">
    <property type="protein sequence ID" value="MBK5928649.1"/>
    <property type="molecule type" value="Genomic_DNA"/>
</dbReference>
<name>A0A934WK99_9RHOB</name>
<sequence length="148" mass="15269">AAAQGSRPADSGPDLDEALFASIADAVADAARTAASGPAAGPAALGSGTVDALRRAVAQCWNIGPLSTEAQAVTVTVGFRLARDATPEGDVRMIDYTGGSEAAARQAFEAARRAILRCGATGFPLPADSYDAWREVEMTFNPESMRIR</sequence>
<proteinExistence type="predicted"/>
<dbReference type="Gene3D" id="3.30.1150.10">
    <property type="match status" value="1"/>
</dbReference>